<organism evidence="8 9">
    <name type="scientific">Giardia duodenalis assemblage B</name>
    <dbReference type="NCBI Taxonomy" id="1394984"/>
    <lineage>
        <taxon>Eukaryota</taxon>
        <taxon>Metamonada</taxon>
        <taxon>Diplomonadida</taxon>
        <taxon>Hexamitidae</taxon>
        <taxon>Giardiinae</taxon>
        <taxon>Giardia</taxon>
    </lineage>
</organism>
<evidence type="ECO:0000313" key="8">
    <source>
        <dbReference type="EMBL" id="KWX12406.1"/>
    </source>
</evidence>
<dbReference type="InterPro" id="IPR037062">
    <property type="entry name" value="Malic_N_dom_sf"/>
</dbReference>
<evidence type="ECO:0000256" key="2">
    <source>
        <dbReference type="ARBA" id="ARBA00023002"/>
    </source>
</evidence>
<feature type="binding site" evidence="5">
    <location>
        <position position="263"/>
    </location>
    <ligand>
        <name>a divalent metal cation</name>
        <dbReference type="ChEBI" id="CHEBI:60240"/>
    </ligand>
</feature>
<dbReference type="SUPFAM" id="SSF51735">
    <property type="entry name" value="NAD(P)-binding Rossmann-fold domains"/>
    <property type="match status" value="1"/>
</dbReference>
<dbReference type="VEuPathDB" id="GiardiaDB:QR46_3615"/>
<evidence type="ECO:0000313" key="9">
    <source>
        <dbReference type="Proteomes" id="UP000070089"/>
    </source>
</evidence>
<feature type="domain" description="Malic enzyme N-terminal" evidence="7">
    <location>
        <begin position="74"/>
        <end position="254"/>
    </location>
</feature>
<dbReference type="GO" id="GO:0005739">
    <property type="term" value="C:mitochondrion"/>
    <property type="evidence" value="ECO:0007669"/>
    <property type="project" value="TreeGrafter"/>
</dbReference>
<feature type="binding site" evidence="4">
    <location>
        <position position="150"/>
    </location>
    <ligand>
        <name>(S)-malate</name>
        <dbReference type="ChEBI" id="CHEBI:15589"/>
    </ligand>
</feature>
<dbReference type="NCBIfam" id="NF010052">
    <property type="entry name" value="PRK13529.1"/>
    <property type="match status" value="1"/>
</dbReference>
<comment type="similarity">
    <text evidence="1">Belongs to the malic enzymes family.</text>
</comment>
<evidence type="ECO:0000256" key="4">
    <source>
        <dbReference type="PIRSR" id="PIRSR000106-2"/>
    </source>
</evidence>
<feature type="binding site" evidence="4">
    <location>
        <position position="464"/>
    </location>
    <ligand>
        <name>(S)-malate</name>
        <dbReference type="ChEBI" id="CHEBI:15589"/>
    </ligand>
</feature>
<feature type="active site" description="Proton acceptor" evidence="3">
    <location>
        <position position="168"/>
    </location>
</feature>
<dbReference type="InterPro" id="IPR046346">
    <property type="entry name" value="Aminoacid_DH-like_N_sf"/>
</dbReference>
<evidence type="ECO:0000259" key="6">
    <source>
        <dbReference type="SMART" id="SM00919"/>
    </source>
</evidence>
<sequence>MGPLKMPVTVSTVLRNKDYNKDTAFTDAERESHHIVARLPARVETLEQQISRCRTQFDALTTPVEKWLYLTRLQEVNETLFSGFCLKYLKEVLPIVYTPTVGTGCSNYSLLWQGCPRGFYLNRTHLGKVRQILDQWPYSPRIIVATDGTRILGLGDLGTGGHHICVGKLTLYSLGGGFAPEHTLPISFDFGCDTDKIRDCPHYLGVPEKRNKDDAYYRIIKETIDAVRSKWPDCIFQFEDFSNDTAFTLLDTHRNAGPVFNDDIQGTGCIAAATVAAGLRAISLKAYKTVKASEQVYVMYGAGAGGIGVADNIASLSVDEGLTIEQARKQFYVIDSKGLLTADRDDFVQGTIAKHKLPYVRHDVSIKGHTTLLDVVKALKPTCLLGLSTIAKSFTREVLDAMCKGLPANQAPIVLALSNPTEKCECTFAECMEYTNNTAYYASGSPMPSLTLPNGTVVQPAQCNNFYVFPGIGLGAYVCRAKKITDEMIIGVSSALAKMVPEEKLLRGELLPDLDDIRSISCQCALGLIRVAEKQGNARRVLPSSDTDLLAQLKEIQWSPKY</sequence>
<keyword evidence="2" id="KW-0560">Oxidoreductase</keyword>
<dbReference type="PIRSF" id="PIRSF000106">
    <property type="entry name" value="ME"/>
    <property type="match status" value="1"/>
</dbReference>
<dbReference type="PANTHER" id="PTHR23406:SF32">
    <property type="entry name" value="NADP-DEPENDENT MALIC ENZYME"/>
    <property type="match status" value="1"/>
</dbReference>
<dbReference type="PRINTS" id="PR00072">
    <property type="entry name" value="MALOXRDTASE"/>
</dbReference>
<gene>
    <name evidence="8" type="ORF">QR46_3615</name>
</gene>
<dbReference type="Pfam" id="PF03949">
    <property type="entry name" value="Malic_M"/>
    <property type="match status" value="1"/>
</dbReference>
<dbReference type="InterPro" id="IPR001891">
    <property type="entry name" value="Malic_OxRdtase"/>
</dbReference>
<keyword evidence="5" id="KW-0479">Metal-binding</keyword>
<comment type="cofactor">
    <cofactor evidence="5">
        <name>Mg(2+)</name>
        <dbReference type="ChEBI" id="CHEBI:18420"/>
    </cofactor>
    <cofactor evidence="5">
        <name>Mn(2+)</name>
        <dbReference type="ChEBI" id="CHEBI:29035"/>
    </cofactor>
    <text evidence="5">Divalent metal cations. Prefers magnesium or manganese.</text>
</comment>
<dbReference type="Gene3D" id="3.40.50.720">
    <property type="entry name" value="NAD(P)-binding Rossmann-like Domain"/>
    <property type="match status" value="1"/>
</dbReference>
<evidence type="ECO:0000256" key="3">
    <source>
        <dbReference type="PIRSR" id="PIRSR000106-1"/>
    </source>
</evidence>
<accession>A0A132NQU6</accession>
<dbReference type="InterPro" id="IPR036291">
    <property type="entry name" value="NAD(P)-bd_dom_sf"/>
</dbReference>
<dbReference type="SMART" id="SM00919">
    <property type="entry name" value="Malic_M"/>
    <property type="match status" value="1"/>
</dbReference>
<evidence type="ECO:0000259" key="7">
    <source>
        <dbReference type="SMART" id="SM01274"/>
    </source>
</evidence>
<dbReference type="InterPro" id="IPR012301">
    <property type="entry name" value="Malic_N_dom"/>
</dbReference>
<dbReference type="GO" id="GO:0051287">
    <property type="term" value="F:NAD binding"/>
    <property type="evidence" value="ECO:0007669"/>
    <property type="project" value="InterPro"/>
</dbReference>
<dbReference type="EMBL" id="JXTI01000119">
    <property type="protein sequence ID" value="KWX12406.1"/>
    <property type="molecule type" value="Genomic_DNA"/>
</dbReference>
<dbReference type="InterPro" id="IPR012302">
    <property type="entry name" value="Malic_NAD-bd"/>
</dbReference>
<comment type="caution">
    <text evidence="8">The sequence shown here is derived from an EMBL/GenBank/DDBJ whole genome shotgun (WGS) entry which is preliminary data.</text>
</comment>
<dbReference type="Gene3D" id="3.40.50.10380">
    <property type="entry name" value="Malic enzyme, N-terminal domain"/>
    <property type="match status" value="1"/>
</dbReference>
<dbReference type="Pfam" id="PF00390">
    <property type="entry name" value="malic"/>
    <property type="match status" value="1"/>
</dbReference>
<proteinExistence type="inferred from homology"/>
<protein>
    <submittedName>
        <fullName evidence="8">NADP-dependent malic enzyme</fullName>
    </submittedName>
</protein>
<dbReference type="OrthoDB" id="5365701at2759"/>
<dbReference type="SMART" id="SM01274">
    <property type="entry name" value="malic"/>
    <property type="match status" value="1"/>
</dbReference>
<evidence type="ECO:0000256" key="5">
    <source>
        <dbReference type="PIRSR" id="PIRSR000106-3"/>
    </source>
</evidence>
<feature type="binding site" evidence="5">
    <location>
        <position position="240"/>
    </location>
    <ligand>
        <name>a divalent metal cation</name>
        <dbReference type="ChEBI" id="CHEBI:60240"/>
    </ligand>
</feature>
<reference evidence="8 9" key="1">
    <citation type="journal article" date="2015" name="Mol. Biochem. Parasitol.">
        <title>Identification of polymorphic genes for use in assemblage B genotyping assays through comparative genomics of multiple assemblage B Giardia duodenalis isolates.</title>
        <authorList>
            <person name="Wielinga C."/>
            <person name="Thompson R.C."/>
            <person name="Monis P."/>
            <person name="Ryan U."/>
        </authorList>
    </citation>
    <scope>NUCLEOTIDE SEQUENCE [LARGE SCALE GENOMIC DNA]</scope>
    <source>
        <strain evidence="8 9">BAH15c1</strain>
    </source>
</reference>
<feature type="binding site" evidence="4">
    <location>
        <position position="419"/>
    </location>
    <ligand>
        <name>(S)-malate</name>
        <dbReference type="ChEBI" id="CHEBI:15589"/>
    </ligand>
</feature>
<dbReference type="GO" id="GO:0046872">
    <property type="term" value="F:metal ion binding"/>
    <property type="evidence" value="ECO:0007669"/>
    <property type="project" value="UniProtKB-KW"/>
</dbReference>
<dbReference type="GO" id="GO:0004471">
    <property type="term" value="F:malate dehydrogenase (decarboxylating) (NAD+) activity"/>
    <property type="evidence" value="ECO:0007669"/>
    <property type="project" value="TreeGrafter"/>
</dbReference>
<feature type="binding site" evidence="5">
    <location>
        <position position="239"/>
    </location>
    <ligand>
        <name>a divalent metal cation</name>
        <dbReference type="ChEBI" id="CHEBI:60240"/>
    </ligand>
</feature>
<feature type="domain" description="Malic enzyme NAD-binding" evidence="6">
    <location>
        <begin position="264"/>
        <end position="533"/>
    </location>
</feature>
<dbReference type="AlphaFoldDB" id="A0A132NQU6"/>
<dbReference type="Proteomes" id="UP000070089">
    <property type="component" value="Unassembled WGS sequence"/>
</dbReference>
<name>A0A132NQU6_GIAIN</name>
<evidence type="ECO:0000256" key="1">
    <source>
        <dbReference type="ARBA" id="ARBA00008785"/>
    </source>
</evidence>
<dbReference type="SUPFAM" id="SSF53223">
    <property type="entry name" value="Aminoacid dehydrogenase-like, N-terminal domain"/>
    <property type="match status" value="1"/>
</dbReference>
<dbReference type="GO" id="GO:0006108">
    <property type="term" value="P:malate metabolic process"/>
    <property type="evidence" value="ECO:0007669"/>
    <property type="project" value="TreeGrafter"/>
</dbReference>
<feature type="active site" description="Proton donor" evidence="3">
    <location>
        <position position="97"/>
    </location>
</feature>
<dbReference type="PANTHER" id="PTHR23406">
    <property type="entry name" value="MALIC ENZYME-RELATED"/>
    <property type="match status" value="1"/>
</dbReference>